<dbReference type="PROSITE" id="PS51257">
    <property type="entry name" value="PROKAR_LIPOPROTEIN"/>
    <property type="match status" value="1"/>
</dbReference>
<keyword evidence="2" id="KW-0732">Signal</keyword>
<dbReference type="Proteomes" id="UP000515561">
    <property type="component" value="Chromosome"/>
</dbReference>
<feature type="signal peptide" evidence="2">
    <location>
        <begin position="1"/>
        <end position="24"/>
    </location>
</feature>
<accession>A0A6S6R677</accession>
<dbReference type="InterPro" id="IPR027024">
    <property type="entry name" value="UCP027386_ABC_sbc_TM0202"/>
</dbReference>
<evidence type="ECO:0000313" key="4">
    <source>
        <dbReference type="Proteomes" id="UP000515561"/>
    </source>
</evidence>
<protein>
    <submittedName>
        <fullName evidence="3">Uncharacterized protein</fullName>
    </submittedName>
</protein>
<dbReference type="RefSeq" id="WP_184092748.1">
    <property type="nucleotide sequence ID" value="NZ_AP023367.1"/>
</dbReference>
<dbReference type="InterPro" id="IPR015168">
    <property type="entry name" value="SsuA/THI5"/>
</dbReference>
<keyword evidence="4" id="KW-1185">Reference proteome</keyword>
<reference evidence="3 4" key="1">
    <citation type="journal article" date="2016" name="Int. J. Syst. Evol. Microbiol.">
        <title>Descriptions of Anaerotaenia torta gen. nov., sp. nov. and Anaerocolumna cellulosilytica gen. nov., sp. nov. isolated from a methanogenic reactor of cattle waste.</title>
        <authorList>
            <person name="Uek A."/>
            <person name="Ohtaki Y."/>
            <person name="Kaku N."/>
            <person name="Ueki K."/>
        </authorList>
    </citation>
    <scope>NUCLEOTIDE SEQUENCE [LARGE SCALE GENOMIC DNA]</scope>
    <source>
        <strain evidence="3 4">SN021</strain>
    </source>
</reference>
<sequence length="357" mass="38657">MKNVKTIFLLAVLCLALLGGCSSVTDETKSEGTLIDTTKEEKQAEQKSQASTAGDAPQLEKTTIKVAALKGPTSMGMIQVMEASANDGVLNTYEFTIAGTPDEITAGIIKGDYDAAAIPCNLAAVLYNKTQGQIVTAGINTLGVLYIVETGDTIHSVEDLKGKTIYTTGKGTTPEYTLNYLLSSYGLESDKDVTVEYKAEAAEVAALLSEKEDAVAMLPQPFVTTAMLNNDKLRIALDITEEWEDISTNGSSVVTGVLVFRKDFLENNKEAVDTFLSEYEASAEYVTTNTEEAAELIEKFDIIKAEVAKKAIPYCNIIFLQGEEMQAKIQGYLETLYGQNPETVGGQLPGEDFYYKK</sequence>
<dbReference type="KEGG" id="acel:acsn021_44180"/>
<dbReference type="PANTHER" id="PTHR30024">
    <property type="entry name" value="ALIPHATIC SULFONATES-BINDING PROTEIN-RELATED"/>
    <property type="match status" value="1"/>
</dbReference>
<evidence type="ECO:0000313" key="3">
    <source>
        <dbReference type="EMBL" id="BCJ96849.1"/>
    </source>
</evidence>
<organism evidence="3 4">
    <name type="scientific">Anaerocolumna cellulosilytica</name>
    <dbReference type="NCBI Taxonomy" id="433286"/>
    <lineage>
        <taxon>Bacteria</taxon>
        <taxon>Bacillati</taxon>
        <taxon>Bacillota</taxon>
        <taxon>Clostridia</taxon>
        <taxon>Lachnospirales</taxon>
        <taxon>Lachnospiraceae</taxon>
        <taxon>Anaerocolumna</taxon>
    </lineage>
</organism>
<dbReference type="EMBL" id="AP023367">
    <property type="protein sequence ID" value="BCJ96849.1"/>
    <property type="molecule type" value="Genomic_DNA"/>
</dbReference>
<dbReference type="Pfam" id="PF09084">
    <property type="entry name" value="NMT1"/>
    <property type="match status" value="1"/>
</dbReference>
<dbReference type="Gene3D" id="3.40.190.10">
    <property type="entry name" value="Periplasmic binding protein-like II"/>
    <property type="match status" value="2"/>
</dbReference>
<dbReference type="AlphaFoldDB" id="A0A6S6R677"/>
<dbReference type="SUPFAM" id="SSF53850">
    <property type="entry name" value="Periplasmic binding protein-like II"/>
    <property type="match status" value="1"/>
</dbReference>
<feature type="region of interest" description="Disordered" evidence="1">
    <location>
        <begin position="29"/>
        <end position="57"/>
    </location>
</feature>
<dbReference type="PANTHER" id="PTHR30024:SF46">
    <property type="entry name" value="ABC TRANSPORTER, SUBSTRATE-BINDING LIPOPROTEIN"/>
    <property type="match status" value="1"/>
</dbReference>
<evidence type="ECO:0000256" key="1">
    <source>
        <dbReference type="SAM" id="MobiDB-lite"/>
    </source>
</evidence>
<gene>
    <name evidence="3" type="ORF">acsn021_44180</name>
</gene>
<proteinExistence type="predicted"/>
<dbReference type="PIRSF" id="PIRSF027386">
    <property type="entry name" value="UCP027386_ABC_sbc_TM0202"/>
    <property type="match status" value="1"/>
</dbReference>
<evidence type="ECO:0000256" key="2">
    <source>
        <dbReference type="SAM" id="SignalP"/>
    </source>
</evidence>
<name>A0A6S6R677_9FIRM</name>
<feature type="chain" id="PRO_5043703002" evidence="2">
    <location>
        <begin position="25"/>
        <end position="357"/>
    </location>
</feature>